<dbReference type="EMBL" id="FPBF01000004">
    <property type="protein sequence ID" value="SFT96587.1"/>
    <property type="molecule type" value="Genomic_DNA"/>
</dbReference>
<sequence length="231" mass="27269">MVDCPIIWTEKKKIFLVESSLMPCPHKFQEYLNLEKLDFLPEIVIVGTFNPAWPEGNYAEWFYGRIRNNYFWDVLPRMIDPELSLRRKGIHTKEWKLFCKQNKFALTDLIYCIEDADSQNPAHREALKSYSDASICRYFSAITFTDILGILHRFPTIKQVYLTTQATIEVFNQQWIEIENYGQENGLTVKRLLTPSASARFQMGTYKSDNPLDKTPLRNFIYQQWKNTWGT</sequence>
<dbReference type="Proteomes" id="UP000199673">
    <property type="component" value="Unassembled WGS sequence"/>
</dbReference>
<organism evidence="1 2">
    <name type="scientific">Algoriphagus locisalis</name>
    <dbReference type="NCBI Taxonomy" id="305507"/>
    <lineage>
        <taxon>Bacteria</taxon>
        <taxon>Pseudomonadati</taxon>
        <taxon>Bacteroidota</taxon>
        <taxon>Cytophagia</taxon>
        <taxon>Cytophagales</taxon>
        <taxon>Cyclobacteriaceae</taxon>
        <taxon>Algoriphagus</taxon>
    </lineage>
</organism>
<accession>A0A1I7CB11</accession>
<evidence type="ECO:0000313" key="2">
    <source>
        <dbReference type="Proteomes" id="UP000199673"/>
    </source>
</evidence>
<gene>
    <name evidence="1" type="ORF">SAMN04489724_3023</name>
</gene>
<reference evidence="2" key="1">
    <citation type="submission" date="2016-10" db="EMBL/GenBank/DDBJ databases">
        <authorList>
            <person name="Varghese N."/>
            <person name="Submissions S."/>
        </authorList>
    </citation>
    <scope>NUCLEOTIDE SEQUENCE [LARGE SCALE GENOMIC DNA]</scope>
    <source>
        <strain evidence="2">DSM 23445</strain>
    </source>
</reference>
<keyword evidence="2" id="KW-1185">Reference proteome</keyword>
<proteinExistence type="predicted"/>
<dbReference type="AlphaFoldDB" id="A0A1I7CB11"/>
<evidence type="ECO:0000313" key="1">
    <source>
        <dbReference type="EMBL" id="SFT96587.1"/>
    </source>
</evidence>
<name>A0A1I7CB11_9BACT</name>
<protein>
    <submittedName>
        <fullName evidence="1">Uncharacterized protein</fullName>
    </submittedName>
</protein>
<dbReference type="Gene3D" id="3.40.470.10">
    <property type="entry name" value="Uracil-DNA glycosylase-like domain"/>
    <property type="match status" value="1"/>
</dbReference>
<dbReference type="STRING" id="305507.SAMN04489724_3023"/>
<dbReference type="InterPro" id="IPR036895">
    <property type="entry name" value="Uracil-DNA_glycosylase-like_sf"/>
</dbReference>